<dbReference type="GO" id="GO:0035312">
    <property type="term" value="F:5'-3' DNA exonuclease activity"/>
    <property type="evidence" value="ECO:0007669"/>
    <property type="project" value="TreeGrafter"/>
</dbReference>
<name>A0A060ZNZ7_9ACTN</name>
<dbReference type="PANTHER" id="PTHR42924">
    <property type="entry name" value="EXONUCLEASE"/>
    <property type="match status" value="1"/>
</dbReference>
<dbReference type="EMBL" id="LK022848">
    <property type="protein sequence ID" value="CDR07581.1"/>
    <property type="molecule type" value="Genomic_DNA"/>
</dbReference>
<protein>
    <submittedName>
        <fullName evidence="2">PHP domain protein</fullName>
    </submittedName>
</protein>
<accession>A0A060ZNZ7</accession>
<dbReference type="NCBIfam" id="NF038032">
    <property type="entry name" value="CehA_McbA_metalo"/>
    <property type="match status" value="1"/>
</dbReference>
<dbReference type="PANTHER" id="PTHR42924:SF3">
    <property type="entry name" value="POLYMERASE_HISTIDINOL PHOSPHATASE N-TERMINAL DOMAIN-CONTAINING PROTEIN"/>
    <property type="match status" value="1"/>
</dbReference>
<dbReference type="Gene3D" id="3.20.20.140">
    <property type="entry name" value="Metal-dependent hydrolases"/>
    <property type="match status" value="1"/>
</dbReference>
<dbReference type="SMART" id="SM00481">
    <property type="entry name" value="POLIIIAc"/>
    <property type="match status" value="1"/>
</dbReference>
<proteinExistence type="predicted"/>
<organism evidence="2">
    <name type="scientific">Streptomyces iranensis</name>
    <dbReference type="NCBI Taxonomy" id="576784"/>
    <lineage>
        <taxon>Bacteria</taxon>
        <taxon>Bacillati</taxon>
        <taxon>Actinomycetota</taxon>
        <taxon>Actinomycetes</taxon>
        <taxon>Kitasatosporales</taxon>
        <taxon>Streptomycetaceae</taxon>
        <taxon>Streptomyces</taxon>
        <taxon>Streptomyces violaceusniger group</taxon>
    </lineage>
</organism>
<sequence>MDLITAAAGRGREYGAVERAGYTHWAPTAVARTGLGGSADRRVGAAGRGGAVRSLSAMELSTGLSVRVTHAYNGVTRVSDGTLDSGGHLMQRRDVLRLSALAGAAGVLTLDPMTFTQADAAGTADGPEQTRTLSGHLPTGAPDFVYVPVEVPRGVREIAVSYSYDKPTVPAGTQGNACDIGIFDERGTELGGRGFRGWSGGARTEFAISAEEATPGYLAGPVKAGTWHVVLGPYTVAPQGLDYKITVTLRYGAPGTTPEQGAYPPQRAKGRGRAWYRGDSHLHTVHSDGKRTPAEVVAAARAAGLDFITTTEHNTISSHTAFEGLWGDDLLILTGEEITTRNGHVVALGTDPGVFIDWRYRARDNRFGQFARKVRQAGGLVIPAHPHGTCVGCNWKFGFNEADAVEVWNADFTPDDEITISEWDNTLVAASRGDGRWLPAVGHSDAHREPQVVGLPQTVVLADDLSRTALQEGIRAGRSWIAESSKIDLTFEAVGGRGKHAGIGERLKVGGAAEVTVRLKVSGVGSGCSVRFITDQGQLYGTPVPDSGELSAEWRTTASYAAYVRAEVRRAPADGGASGIPGPMAAMTNPIWLGER</sequence>
<dbReference type="InterPro" id="IPR052018">
    <property type="entry name" value="PHP_domain"/>
</dbReference>
<gene>
    <name evidence="2" type="ORF">SIRAN4307</name>
</gene>
<dbReference type="AlphaFoldDB" id="A0A060ZNZ7"/>
<reference evidence="2" key="1">
    <citation type="submission" date="2014-05" db="EMBL/GenBank/DDBJ databases">
        <authorList>
            <person name="Horn Fabian"/>
        </authorList>
    </citation>
    <scope>NUCLEOTIDE SEQUENCE</scope>
</reference>
<dbReference type="InterPro" id="IPR016195">
    <property type="entry name" value="Pol/histidinol_Pase-like"/>
</dbReference>
<dbReference type="CDD" id="cd07432">
    <property type="entry name" value="PHP_HisPPase"/>
    <property type="match status" value="1"/>
</dbReference>
<dbReference type="SUPFAM" id="SSF89550">
    <property type="entry name" value="PHP domain-like"/>
    <property type="match status" value="1"/>
</dbReference>
<evidence type="ECO:0000313" key="2">
    <source>
        <dbReference type="EMBL" id="CDR07581.1"/>
    </source>
</evidence>
<evidence type="ECO:0000259" key="1">
    <source>
        <dbReference type="SMART" id="SM00481"/>
    </source>
</evidence>
<dbReference type="HOGENOM" id="CLU_032306_1_0_11"/>
<feature type="domain" description="Polymerase/histidinol phosphatase N-terminal" evidence="1">
    <location>
        <begin position="278"/>
        <end position="342"/>
    </location>
</feature>
<dbReference type="GO" id="GO:0004534">
    <property type="term" value="F:5'-3' RNA exonuclease activity"/>
    <property type="evidence" value="ECO:0007669"/>
    <property type="project" value="TreeGrafter"/>
</dbReference>
<dbReference type="InterPro" id="IPR003141">
    <property type="entry name" value="Pol/His_phosphatase_N"/>
</dbReference>